<reference evidence="2" key="1">
    <citation type="submission" date="2020-08" db="EMBL/GenBank/DDBJ databases">
        <title>Genome sequencing and assembly of the red palm weevil Rhynchophorus ferrugineus.</title>
        <authorList>
            <person name="Dias G.B."/>
            <person name="Bergman C.M."/>
            <person name="Manee M."/>
        </authorList>
    </citation>
    <scope>NUCLEOTIDE SEQUENCE</scope>
    <source>
        <strain evidence="2">AA-2017</strain>
        <tissue evidence="2">Whole larva</tissue>
    </source>
</reference>
<feature type="chain" id="PRO_5032616021" evidence="1">
    <location>
        <begin position="20"/>
        <end position="89"/>
    </location>
</feature>
<dbReference type="Proteomes" id="UP000625711">
    <property type="component" value="Unassembled WGS sequence"/>
</dbReference>
<evidence type="ECO:0000256" key="1">
    <source>
        <dbReference type="SAM" id="SignalP"/>
    </source>
</evidence>
<gene>
    <name evidence="2" type="ORF">GWI33_006353</name>
</gene>
<proteinExistence type="predicted"/>
<keyword evidence="3" id="KW-1185">Reference proteome</keyword>
<evidence type="ECO:0000313" key="3">
    <source>
        <dbReference type="Proteomes" id="UP000625711"/>
    </source>
</evidence>
<organism evidence="2 3">
    <name type="scientific">Rhynchophorus ferrugineus</name>
    <name type="common">Red palm weevil</name>
    <name type="synonym">Curculio ferrugineus</name>
    <dbReference type="NCBI Taxonomy" id="354439"/>
    <lineage>
        <taxon>Eukaryota</taxon>
        <taxon>Metazoa</taxon>
        <taxon>Ecdysozoa</taxon>
        <taxon>Arthropoda</taxon>
        <taxon>Hexapoda</taxon>
        <taxon>Insecta</taxon>
        <taxon>Pterygota</taxon>
        <taxon>Neoptera</taxon>
        <taxon>Endopterygota</taxon>
        <taxon>Coleoptera</taxon>
        <taxon>Polyphaga</taxon>
        <taxon>Cucujiformia</taxon>
        <taxon>Curculionidae</taxon>
        <taxon>Dryophthorinae</taxon>
        <taxon>Rhynchophorus</taxon>
    </lineage>
</organism>
<feature type="signal peptide" evidence="1">
    <location>
        <begin position="1"/>
        <end position="19"/>
    </location>
</feature>
<keyword evidence="1" id="KW-0732">Signal</keyword>
<dbReference type="EMBL" id="JAACXV010000031">
    <property type="protein sequence ID" value="KAF7286269.1"/>
    <property type="molecule type" value="Genomic_DNA"/>
</dbReference>
<protein>
    <submittedName>
        <fullName evidence="2">Uncharacterized protein</fullName>
    </submittedName>
</protein>
<comment type="caution">
    <text evidence="2">The sequence shown here is derived from an EMBL/GenBank/DDBJ whole genome shotgun (WGS) entry which is preliminary data.</text>
</comment>
<sequence length="89" mass="10002">MAALTILLVLIVSNSVASSRKMYFPKLNLNLKDTEREIQEPEAQIKKEQTSTAKTIEVTIENRFLVDVKCLPDHVKIGSICKEIVSITD</sequence>
<name>A0A834IS23_RHYFE</name>
<dbReference type="AlphaFoldDB" id="A0A834IS23"/>
<evidence type="ECO:0000313" key="2">
    <source>
        <dbReference type="EMBL" id="KAF7286269.1"/>
    </source>
</evidence>
<accession>A0A834IS23</accession>